<name>A0AAQ3K690_9LILI</name>
<proteinExistence type="predicted"/>
<evidence type="ECO:0000256" key="1">
    <source>
        <dbReference type="SAM" id="MobiDB-lite"/>
    </source>
</evidence>
<feature type="region of interest" description="Disordered" evidence="1">
    <location>
        <begin position="84"/>
        <end position="185"/>
    </location>
</feature>
<protein>
    <submittedName>
        <fullName evidence="2">Uncharacterized protein</fullName>
    </submittedName>
</protein>
<evidence type="ECO:0000313" key="3">
    <source>
        <dbReference type="Proteomes" id="UP001327560"/>
    </source>
</evidence>
<evidence type="ECO:0000313" key="2">
    <source>
        <dbReference type="EMBL" id="WOL02782.1"/>
    </source>
</evidence>
<dbReference type="PANTHER" id="PTHR33095:SF81">
    <property type="entry name" value="OS07G0619500 PROTEIN"/>
    <property type="match status" value="1"/>
</dbReference>
<sequence length="298" mass="31941">MEVAMAAETPRALGDPLPHCRYYYTASSAPTSPSRPADFFGWEDKPASCKAEELDFAFCFYEGESPVPPLATADELFEEGMIRPLFPPTSKKDGEGTTTASSRGGSTVGGKGEERRPESAVMTVKEAMGRGRGRRGEPSASTGDASSSKGRRASRSLSPLRGGGREDRGDFPKPPSSPSAMLKSAGSKAWRLRDLFLFRSASEGRATGRGSGDPLRRYTRLPSSSSSLFGRRVNGTGGAANAPSAHELYYSANRAASEELKKKTPLPFERHGLFGCLRFNPALRSVKRGFSGALFSPK</sequence>
<dbReference type="Pfam" id="PF07816">
    <property type="entry name" value="DUF1645"/>
    <property type="match status" value="1"/>
</dbReference>
<keyword evidence="3" id="KW-1185">Reference proteome</keyword>
<dbReference type="AlphaFoldDB" id="A0AAQ3K690"/>
<organism evidence="2 3">
    <name type="scientific">Canna indica</name>
    <name type="common">Indian-shot</name>
    <dbReference type="NCBI Taxonomy" id="4628"/>
    <lineage>
        <taxon>Eukaryota</taxon>
        <taxon>Viridiplantae</taxon>
        <taxon>Streptophyta</taxon>
        <taxon>Embryophyta</taxon>
        <taxon>Tracheophyta</taxon>
        <taxon>Spermatophyta</taxon>
        <taxon>Magnoliopsida</taxon>
        <taxon>Liliopsida</taxon>
        <taxon>Zingiberales</taxon>
        <taxon>Cannaceae</taxon>
        <taxon>Canna</taxon>
    </lineage>
</organism>
<dbReference type="Proteomes" id="UP001327560">
    <property type="component" value="Chromosome 3"/>
</dbReference>
<feature type="compositionally biased region" description="Low complexity" evidence="1">
    <location>
        <begin position="96"/>
        <end position="105"/>
    </location>
</feature>
<accession>A0AAQ3K690</accession>
<feature type="region of interest" description="Disordered" evidence="1">
    <location>
        <begin position="204"/>
        <end position="232"/>
    </location>
</feature>
<dbReference type="PANTHER" id="PTHR33095">
    <property type="entry name" value="OS07G0619500 PROTEIN"/>
    <property type="match status" value="1"/>
</dbReference>
<gene>
    <name evidence="2" type="ORF">Cni_G11501</name>
</gene>
<dbReference type="InterPro" id="IPR012442">
    <property type="entry name" value="DUF1645_plant"/>
</dbReference>
<reference evidence="2 3" key="1">
    <citation type="submission" date="2023-10" db="EMBL/GenBank/DDBJ databases">
        <title>Chromosome-scale genome assembly provides insights into flower coloration mechanisms of Canna indica.</title>
        <authorList>
            <person name="Li C."/>
        </authorList>
    </citation>
    <scope>NUCLEOTIDE SEQUENCE [LARGE SCALE GENOMIC DNA]</scope>
    <source>
        <tissue evidence="2">Flower</tissue>
    </source>
</reference>
<dbReference type="EMBL" id="CP136892">
    <property type="protein sequence ID" value="WOL02782.1"/>
    <property type="molecule type" value="Genomic_DNA"/>
</dbReference>